<dbReference type="VEuPathDB" id="FungiDB:FPRO_14798"/>
<dbReference type="Proteomes" id="UP000183971">
    <property type="component" value="Unassembled WGS sequence"/>
</dbReference>
<protein>
    <submittedName>
        <fullName evidence="2">Uncharacterized protein</fullName>
    </submittedName>
</protein>
<organism evidence="2 3">
    <name type="scientific">Fusarium proliferatum (strain ET1)</name>
    <name type="common">Orchid endophyte fungus</name>
    <dbReference type="NCBI Taxonomy" id="1227346"/>
    <lineage>
        <taxon>Eukaryota</taxon>
        <taxon>Fungi</taxon>
        <taxon>Dikarya</taxon>
        <taxon>Ascomycota</taxon>
        <taxon>Pezizomycotina</taxon>
        <taxon>Sordariomycetes</taxon>
        <taxon>Hypocreomycetidae</taxon>
        <taxon>Hypocreales</taxon>
        <taxon>Nectriaceae</taxon>
        <taxon>Fusarium</taxon>
        <taxon>Fusarium fujikuroi species complex</taxon>
    </lineage>
</organism>
<comment type="caution">
    <text evidence="2">The sequence shown here is derived from an EMBL/GenBank/DDBJ whole genome shotgun (WGS) entry which is preliminary data.</text>
</comment>
<sequence>MSDTKSNQTRKPEGGVSHLTSAEHQERAYNGLSDDERFWVKRAMEYAIREEYWDAISAFASDLNRSSGTPVFTIYQTLLRYIESPEKFEEGLLGFFKIERR</sequence>
<evidence type="ECO:0000313" key="2">
    <source>
        <dbReference type="EMBL" id="CZR49725.1"/>
    </source>
</evidence>
<name>A0A1L7WAS0_FUSPR</name>
<dbReference type="AlphaFoldDB" id="A0A1L7WAS0"/>
<evidence type="ECO:0000313" key="3">
    <source>
        <dbReference type="Proteomes" id="UP000183971"/>
    </source>
</evidence>
<dbReference type="GeneID" id="42059655"/>
<gene>
    <name evidence="2" type="ORF">FPRO_14798</name>
</gene>
<accession>A0A1L7WAS0</accession>
<reference evidence="3" key="1">
    <citation type="journal article" date="2016" name="Genome Biol. Evol.">
        <title>Comparative 'omics' of the Fusarium fujikuroi species complex highlights differences in genetic potential and metabolite synthesis.</title>
        <authorList>
            <person name="Niehaus E.-M."/>
            <person name="Muensterkoetter M."/>
            <person name="Proctor R.H."/>
            <person name="Brown D.W."/>
            <person name="Sharon A."/>
            <person name="Idan Y."/>
            <person name="Oren-Young L."/>
            <person name="Sieber C.M."/>
            <person name="Novak O."/>
            <person name="Pencik A."/>
            <person name="Tarkowska D."/>
            <person name="Hromadova K."/>
            <person name="Freeman S."/>
            <person name="Maymon M."/>
            <person name="Elazar M."/>
            <person name="Youssef S.A."/>
            <person name="El-Shabrawy E.S.M."/>
            <person name="Shalaby A.B.A."/>
            <person name="Houterman P."/>
            <person name="Brock N.L."/>
            <person name="Burkhardt I."/>
            <person name="Tsavkelova E.A."/>
            <person name="Dickschat J.S."/>
            <person name="Galuszka P."/>
            <person name="Gueldener U."/>
            <person name="Tudzynski B."/>
        </authorList>
    </citation>
    <scope>NUCLEOTIDE SEQUENCE [LARGE SCALE GENOMIC DNA]</scope>
    <source>
        <strain evidence="3">ET1</strain>
    </source>
</reference>
<evidence type="ECO:0000256" key="1">
    <source>
        <dbReference type="SAM" id="MobiDB-lite"/>
    </source>
</evidence>
<proteinExistence type="predicted"/>
<dbReference type="EMBL" id="FJOF01000018">
    <property type="protein sequence ID" value="CZR49725.1"/>
    <property type="molecule type" value="Genomic_DNA"/>
</dbReference>
<feature type="region of interest" description="Disordered" evidence="1">
    <location>
        <begin position="1"/>
        <end position="28"/>
    </location>
</feature>
<keyword evidence="3" id="KW-1185">Reference proteome</keyword>
<dbReference type="RefSeq" id="XP_031090223.1">
    <property type="nucleotide sequence ID" value="XM_031225022.1"/>
</dbReference>